<dbReference type="Proteomes" id="UP000183585">
    <property type="component" value="Unassembled WGS sequence"/>
</dbReference>
<sequence>MSRIEINAGGRHIIVDHDGELEPLRLAALSLFEATATARDRLGPATGFQVVEQSGPAHLPMGHGAYGVPPDPATAGGEHRRG</sequence>
<dbReference type="AlphaFoldDB" id="A0A1C4WXH3"/>
<evidence type="ECO:0000256" key="1">
    <source>
        <dbReference type="SAM" id="MobiDB-lite"/>
    </source>
</evidence>
<feature type="region of interest" description="Disordered" evidence="1">
    <location>
        <begin position="54"/>
        <end position="82"/>
    </location>
</feature>
<reference evidence="3" key="1">
    <citation type="submission" date="2016-06" db="EMBL/GenBank/DDBJ databases">
        <authorList>
            <person name="Varghese N."/>
            <person name="Submissions Spin"/>
        </authorList>
    </citation>
    <scope>NUCLEOTIDE SEQUENCE [LARGE SCALE GENOMIC DNA]</scope>
    <source>
        <strain evidence="3">DSM 43168</strain>
    </source>
</reference>
<protein>
    <submittedName>
        <fullName evidence="2">Uncharacterized protein</fullName>
    </submittedName>
</protein>
<gene>
    <name evidence="2" type="ORF">GA0070563_10499</name>
</gene>
<name>A0A1C4WXH3_9ACTN</name>
<organism evidence="2 3">
    <name type="scientific">Micromonospora carbonacea</name>
    <dbReference type="NCBI Taxonomy" id="47853"/>
    <lineage>
        <taxon>Bacteria</taxon>
        <taxon>Bacillati</taxon>
        <taxon>Actinomycetota</taxon>
        <taxon>Actinomycetes</taxon>
        <taxon>Micromonosporales</taxon>
        <taxon>Micromonosporaceae</taxon>
        <taxon>Micromonospora</taxon>
    </lineage>
</organism>
<evidence type="ECO:0000313" key="3">
    <source>
        <dbReference type="Proteomes" id="UP000183585"/>
    </source>
</evidence>
<keyword evidence="3" id="KW-1185">Reference proteome</keyword>
<dbReference type="RefSeq" id="WP_074474162.1">
    <property type="nucleotide sequence ID" value="NZ_FMCT01000004.1"/>
</dbReference>
<accession>A0A1C4WXH3</accession>
<dbReference type="EMBL" id="FMCT01000004">
    <property type="protein sequence ID" value="SCF00932.1"/>
    <property type="molecule type" value="Genomic_DNA"/>
</dbReference>
<proteinExistence type="predicted"/>
<evidence type="ECO:0000313" key="2">
    <source>
        <dbReference type="EMBL" id="SCF00932.1"/>
    </source>
</evidence>